<protein>
    <submittedName>
        <fullName evidence="1">DUF3024 domain-containing protein</fullName>
    </submittedName>
</protein>
<dbReference type="Proteomes" id="UP001493487">
    <property type="component" value="Unassembled WGS sequence"/>
</dbReference>
<evidence type="ECO:0000313" key="1">
    <source>
        <dbReference type="EMBL" id="MEQ4486156.1"/>
    </source>
</evidence>
<dbReference type="InterPro" id="IPR021388">
    <property type="entry name" value="DUF3024"/>
</dbReference>
<evidence type="ECO:0000313" key="2">
    <source>
        <dbReference type="Proteomes" id="UP001493487"/>
    </source>
</evidence>
<organism evidence="1 2">
    <name type="scientific">Cohnella silvisoli</name>
    <dbReference type="NCBI Taxonomy" id="2873699"/>
    <lineage>
        <taxon>Bacteria</taxon>
        <taxon>Bacillati</taxon>
        <taxon>Bacillota</taxon>
        <taxon>Bacilli</taxon>
        <taxon>Bacillales</taxon>
        <taxon>Paenibacillaceae</taxon>
        <taxon>Cohnella</taxon>
    </lineage>
</organism>
<keyword evidence="2" id="KW-1185">Reference proteome</keyword>
<accession>A0ABV1L1M2</accession>
<name>A0ABV1L1M2_9BACL</name>
<comment type="caution">
    <text evidence="1">The sequence shown here is derived from an EMBL/GenBank/DDBJ whole genome shotgun (WGS) entry which is preliminary data.</text>
</comment>
<proteinExistence type="predicted"/>
<dbReference type="EMBL" id="JASKHM010000019">
    <property type="protein sequence ID" value="MEQ4486156.1"/>
    <property type="molecule type" value="Genomic_DNA"/>
</dbReference>
<dbReference type="RefSeq" id="WP_232189196.1">
    <property type="nucleotide sequence ID" value="NZ_JAIOAP010000018.1"/>
</dbReference>
<reference evidence="1 2" key="1">
    <citation type="journal article" date="2023" name="Genome Announc.">
        <title>Pan-Genome Analyses of the Genus Cohnella and Proposal of the Novel Species Cohnella silvisoli sp. nov., Isolated from Forest Soil.</title>
        <authorList>
            <person name="Wang C."/>
            <person name="Mao L."/>
            <person name="Bao G."/>
            <person name="Zhu H."/>
        </authorList>
    </citation>
    <scope>NUCLEOTIDE SEQUENCE [LARGE SCALE GENOMIC DNA]</scope>
    <source>
        <strain evidence="1 2">NL03-T5-1</strain>
    </source>
</reference>
<sequence>MLDAFTKKRIEKFLNNYIDQKIPKHLKRDIQIKYKFRGDTITLTQERPSFMPGQRVELPIAQFRLDNSFWKVYWKDSRDKWHFVDDIKPNENFEEQVKAVDKNDIFWA</sequence>
<gene>
    <name evidence="1" type="ORF">QJS35_27625</name>
</gene>
<dbReference type="Pfam" id="PF11225">
    <property type="entry name" value="DUF3024"/>
    <property type="match status" value="1"/>
</dbReference>